<dbReference type="Proteomes" id="UP000587527">
    <property type="component" value="Unassembled WGS sequence"/>
</dbReference>
<reference evidence="1 2" key="1">
    <citation type="submission" date="2020-08" db="EMBL/GenBank/DDBJ databases">
        <title>Sequencing the genomes of 1000 actinobacteria strains.</title>
        <authorList>
            <person name="Klenk H.-P."/>
        </authorList>
    </citation>
    <scope>NUCLEOTIDE SEQUENCE [LARGE SCALE GENOMIC DNA]</scope>
    <source>
        <strain evidence="1 2">DSM 45362</strain>
    </source>
</reference>
<evidence type="ECO:0000313" key="2">
    <source>
        <dbReference type="Proteomes" id="UP000587527"/>
    </source>
</evidence>
<sequence length="124" mass="13901">MRIPFEYAVIRIMPRIERGELLNVGVILYCQQRDYLSVLTRLDPDRLLALDPAADLGALRVALHGWETTCDGDTDAAVARMKHGERFRWMVAPRSTIIQPGAVHMGLTEEPAAEHRRLLAALVA</sequence>
<comment type="caution">
    <text evidence="1">The sequence shown here is derived from an EMBL/GenBank/DDBJ whole genome shotgun (WGS) entry which is preliminary data.</text>
</comment>
<protein>
    <recommendedName>
        <fullName evidence="3">DUF3037 domain-containing protein</fullName>
    </recommendedName>
</protein>
<evidence type="ECO:0000313" key="1">
    <source>
        <dbReference type="EMBL" id="MBB5872521.1"/>
    </source>
</evidence>
<gene>
    <name evidence="1" type="ORF">F4553_005955</name>
</gene>
<evidence type="ECO:0008006" key="3">
    <source>
        <dbReference type="Google" id="ProtNLM"/>
    </source>
</evidence>
<organism evidence="1 2">
    <name type="scientific">Allocatelliglobosispora scoriae</name>
    <dbReference type="NCBI Taxonomy" id="643052"/>
    <lineage>
        <taxon>Bacteria</taxon>
        <taxon>Bacillati</taxon>
        <taxon>Actinomycetota</taxon>
        <taxon>Actinomycetes</taxon>
        <taxon>Micromonosporales</taxon>
        <taxon>Micromonosporaceae</taxon>
        <taxon>Allocatelliglobosispora</taxon>
    </lineage>
</organism>
<accession>A0A841C0W4</accession>
<dbReference type="AlphaFoldDB" id="A0A841C0W4"/>
<name>A0A841C0W4_9ACTN</name>
<dbReference type="Pfam" id="PF11236">
    <property type="entry name" value="DUF3037"/>
    <property type="match status" value="1"/>
</dbReference>
<dbReference type="InterPro" id="IPR021398">
    <property type="entry name" value="DUF3037"/>
</dbReference>
<dbReference type="RefSeq" id="WP_184842295.1">
    <property type="nucleotide sequence ID" value="NZ_JACHMN010000003.1"/>
</dbReference>
<dbReference type="EMBL" id="JACHMN010000003">
    <property type="protein sequence ID" value="MBB5872521.1"/>
    <property type="molecule type" value="Genomic_DNA"/>
</dbReference>
<keyword evidence="2" id="KW-1185">Reference proteome</keyword>
<proteinExistence type="predicted"/>